<feature type="transmembrane region" description="Helical" evidence="7">
    <location>
        <begin position="126"/>
        <end position="144"/>
    </location>
</feature>
<feature type="transmembrane region" description="Helical" evidence="7">
    <location>
        <begin position="283"/>
        <end position="305"/>
    </location>
</feature>
<keyword evidence="2" id="KW-0813">Transport</keyword>
<feature type="transmembrane region" description="Helical" evidence="7">
    <location>
        <begin position="164"/>
        <end position="180"/>
    </location>
</feature>
<protein>
    <submittedName>
        <fullName evidence="9">Major facilitator superfamily domain-containing protein</fullName>
    </submittedName>
</protein>
<evidence type="ECO:0000256" key="7">
    <source>
        <dbReference type="SAM" id="Phobius"/>
    </source>
</evidence>
<evidence type="ECO:0000313" key="9">
    <source>
        <dbReference type="EMBL" id="KAK7203299.1"/>
    </source>
</evidence>
<feature type="transmembrane region" description="Helical" evidence="7">
    <location>
        <begin position="524"/>
        <end position="545"/>
    </location>
</feature>
<evidence type="ECO:0000259" key="8">
    <source>
        <dbReference type="PROSITE" id="PS50850"/>
    </source>
</evidence>
<keyword evidence="4 7" id="KW-1133">Transmembrane helix</keyword>
<keyword evidence="5 7" id="KW-0472">Membrane</keyword>
<dbReference type="Pfam" id="PF07690">
    <property type="entry name" value="MFS_1"/>
    <property type="match status" value="1"/>
</dbReference>
<dbReference type="EMBL" id="JBBJBU010000012">
    <property type="protein sequence ID" value="KAK7203299.1"/>
    <property type="molecule type" value="Genomic_DNA"/>
</dbReference>
<evidence type="ECO:0000256" key="6">
    <source>
        <dbReference type="SAM" id="MobiDB-lite"/>
    </source>
</evidence>
<feature type="compositionally biased region" description="Low complexity" evidence="6">
    <location>
        <begin position="28"/>
        <end position="43"/>
    </location>
</feature>
<evidence type="ECO:0000256" key="3">
    <source>
        <dbReference type="ARBA" id="ARBA00022692"/>
    </source>
</evidence>
<dbReference type="InterPro" id="IPR011701">
    <property type="entry name" value="MFS"/>
</dbReference>
<reference evidence="9 10" key="1">
    <citation type="submission" date="2024-03" db="EMBL/GenBank/DDBJ databases">
        <title>Genome-scale model development and genomic sequencing of the oleaginous clade Lipomyces.</title>
        <authorList>
            <consortium name="Lawrence Berkeley National Laboratory"/>
            <person name="Czajka J.J."/>
            <person name="Han Y."/>
            <person name="Kim J."/>
            <person name="Mondo S.J."/>
            <person name="Hofstad B.A."/>
            <person name="Robles A."/>
            <person name="Haridas S."/>
            <person name="Riley R."/>
            <person name="LaButti K."/>
            <person name="Pangilinan J."/>
            <person name="Andreopoulos W."/>
            <person name="Lipzen A."/>
            <person name="Yan J."/>
            <person name="Wang M."/>
            <person name="Ng V."/>
            <person name="Grigoriev I.V."/>
            <person name="Spatafora J.W."/>
            <person name="Magnuson J.K."/>
            <person name="Baker S.E."/>
            <person name="Pomraning K.R."/>
        </authorList>
    </citation>
    <scope>NUCLEOTIDE SEQUENCE [LARGE SCALE GENOMIC DNA]</scope>
    <source>
        <strain evidence="9 10">Phaff 52-87</strain>
    </source>
</reference>
<feature type="domain" description="Major facilitator superfamily (MFS) profile" evidence="8">
    <location>
        <begin position="122"/>
        <end position="552"/>
    </location>
</feature>
<feature type="transmembrane region" description="Helical" evidence="7">
    <location>
        <begin position="217"/>
        <end position="239"/>
    </location>
</feature>
<feature type="transmembrane region" description="Helical" evidence="7">
    <location>
        <begin position="192"/>
        <end position="211"/>
    </location>
</feature>
<comment type="caution">
    <text evidence="9">The sequence shown here is derived from an EMBL/GenBank/DDBJ whole genome shotgun (WGS) entry which is preliminary data.</text>
</comment>
<organism evidence="9 10">
    <name type="scientific">Myxozyma melibiosi</name>
    <dbReference type="NCBI Taxonomy" id="54550"/>
    <lineage>
        <taxon>Eukaryota</taxon>
        <taxon>Fungi</taxon>
        <taxon>Dikarya</taxon>
        <taxon>Ascomycota</taxon>
        <taxon>Saccharomycotina</taxon>
        <taxon>Lipomycetes</taxon>
        <taxon>Lipomycetales</taxon>
        <taxon>Lipomycetaceae</taxon>
        <taxon>Myxozyma</taxon>
    </lineage>
</organism>
<feature type="transmembrane region" description="Helical" evidence="7">
    <location>
        <begin position="492"/>
        <end position="512"/>
    </location>
</feature>
<dbReference type="InterPro" id="IPR020846">
    <property type="entry name" value="MFS_dom"/>
</dbReference>
<comment type="subcellular location">
    <subcellularLocation>
        <location evidence="1">Membrane</location>
        <topology evidence="1">Multi-pass membrane protein</topology>
    </subcellularLocation>
</comment>
<feature type="transmembrane region" description="Helical" evidence="7">
    <location>
        <begin position="457"/>
        <end position="480"/>
    </location>
</feature>
<feature type="transmembrane region" description="Helical" evidence="7">
    <location>
        <begin position="365"/>
        <end position="387"/>
    </location>
</feature>
<feature type="region of interest" description="Disordered" evidence="6">
    <location>
        <begin position="23"/>
        <end position="43"/>
    </location>
</feature>
<feature type="transmembrane region" description="Helical" evidence="7">
    <location>
        <begin position="431"/>
        <end position="451"/>
    </location>
</feature>
<dbReference type="PANTHER" id="PTHR43791:SF65">
    <property type="entry name" value="MAJOR FACILITATOR SUPERFAMILY (MFS) PROFILE DOMAIN-CONTAINING PROTEIN-RELATED"/>
    <property type="match status" value="1"/>
</dbReference>
<dbReference type="Proteomes" id="UP001498771">
    <property type="component" value="Unassembled WGS sequence"/>
</dbReference>
<keyword evidence="3 7" id="KW-0812">Transmembrane</keyword>
<dbReference type="GeneID" id="90040247"/>
<evidence type="ECO:0000313" key="10">
    <source>
        <dbReference type="Proteomes" id="UP001498771"/>
    </source>
</evidence>
<dbReference type="InterPro" id="IPR036259">
    <property type="entry name" value="MFS_trans_sf"/>
</dbReference>
<feature type="transmembrane region" description="Helical" evidence="7">
    <location>
        <begin position="260"/>
        <end position="277"/>
    </location>
</feature>
<evidence type="ECO:0000256" key="5">
    <source>
        <dbReference type="ARBA" id="ARBA00023136"/>
    </source>
</evidence>
<gene>
    <name evidence="9" type="ORF">BZA70DRAFT_302205</name>
</gene>
<evidence type="ECO:0000256" key="1">
    <source>
        <dbReference type="ARBA" id="ARBA00004141"/>
    </source>
</evidence>
<keyword evidence="10" id="KW-1185">Reference proteome</keyword>
<dbReference type="Gene3D" id="1.20.1250.20">
    <property type="entry name" value="MFS general substrate transporter like domains"/>
    <property type="match status" value="2"/>
</dbReference>
<name>A0ABR1F0C0_9ASCO</name>
<dbReference type="PROSITE" id="PS50850">
    <property type="entry name" value="MFS"/>
    <property type="match status" value="1"/>
</dbReference>
<dbReference type="RefSeq" id="XP_064766332.1">
    <property type="nucleotide sequence ID" value="XM_064914735.1"/>
</dbReference>
<feature type="transmembrane region" description="Helical" evidence="7">
    <location>
        <begin position="399"/>
        <end position="419"/>
    </location>
</feature>
<accession>A0ABR1F0C0</accession>
<sequence length="585" mass="66383">MRDDNYSEKTDESATLLYQSTSNNILADSSDSSSSSSSSSSDISGKKIAAEIYQHEVEEDSLVDEKRGGGTYGALENGDASSFIENTEAAQREEIERLLAAGLAVGRPAWDEQEEEVIRRKLDYRVMIWACVMFFSLQLVRNNITNAISADFLIDAGLAQNEYNLGQTVFLIFFLLWEIPSQALVRRFGADIWLPILMTLWSIMSTLQIFIRGPGLFLFTRAVIGSCEGGFVPGLTFYLSSFYKANELSMRYSWVWSTQSGTNVIGALLASGFIQIGGSLRGWQWLFLLEGILCTCIGISSFFVMPSLRKKVVARVFTPRETAILRVRVAHDDPSKKNQQDTIRFKRESLVDGVKLLYETVTDKYLFPIFILGFVAFVPSQTANYYLTIMLRQLGFTQTATNLLTIPYAIINISMTIWFSRLSDRYGVRWLFAVLSALWVLPNLILIEVIPDFSSRWLRYTFITLILGYPYYHPILISWISANANNPSRRSLGFAVYNIAVQAGNILAANVYREDDAPFYHRGNGVLIALNLLSIIIAVAIWRYFTYENKRRERLWEMLTEVEREEYIAASGELGNQQLHFKLKV</sequence>
<dbReference type="PANTHER" id="PTHR43791">
    <property type="entry name" value="PERMEASE-RELATED"/>
    <property type="match status" value="1"/>
</dbReference>
<proteinExistence type="predicted"/>
<dbReference type="SUPFAM" id="SSF103473">
    <property type="entry name" value="MFS general substrate transporter"/>
    <property type="match status" value="1"/>
</dbReference>
<evidence type="ECO:0000256" key="4">
    <source>
        <dbReference type="ARBA" id="ARBA00022989"/>
    </source>
</evidence>
<evidence type="ECO:0000256" key="2">
    <source>
        <dbReference type="ARBA" id="ARBA00022448"/>
    </source>
</evidence>